<comment type="caution">
    <text evidence="2">The sequence shown here is derived from an EMBL/GenBank/DDBJ whole genome shotgun (WGS) entry which is preliminary data.</text>
</comment>
<feature type="compositionally biased region" description="Basic and acidic residues" evidence="1">
    <location>
        <begin position="43"/>
        <end position="59"/>
    </location>
</feature>
<keyword evidence="3" id="KW-1185">Reference proteome</keyword>
<protein>
    <submittedName>
        <fullName evidence="2">Uncharacterized protein</fullName>
    </submittedName>
</protein>
<dbReference type="AlphaFoldDB" id="A0AAE1NLT0"/>
<evidence type="ECO:0000313" key="2">
    <source>
        <dbReference type="EMBL" id="KAK4291457.1"/>
    </source>
</evidence>
<gene>
    <name evidence="2" type="ORF">Pmani_035719</name>
</gene>
<dbReference type="Proteomes" id="UP001292094">
    <property type="component" value="Unassembled WGS sequence"/>
</dbReference>
<sequence>MSVRHARDESTKTRTAMLRELVKPGTAPCLRSQKRKAPSPDSKQQRYKDRSNNEGKDGEEVCTSFSCKHPPEGQEDVEHSPLRNSQQPEVGREEVYDVEILVKEEVEENYSPDSIARPDLMCQAGNDGINTSPAFLMDDGSILVDTWSIYDVEQTQDHSSLQSHHQHHSIKK</sequence>
<feature type="compositionally biased region" description="Basic and acidic residues" evidence="1">
    <location>
        <begin position="1"/>
        <end position="12"/>
    </location>
</feature>
<feature type="compositionally biased region" description="Basic and acidic residues" evidence="1">
    <location>
        <begin position="69"/>
        <end position="81"/>
    </location>
</feature>
<organism evidence="2 3">
    <name type="scientific">Petrolisthes manimaculis</name>
    <dbReference type="NCBI Taxonomy" id="1843537"/>
    <lineage>
        <taxon>Eukaryota</taxon>
        <taxon>Metazoa</taxon>
        <taxon>Ecdysozoa</taxon>
        <taxon>Arthropoda</taxon>
        <taxon>Crustacea</taxon>
        <taxon>Multicrustacea</taxon>
        <taxon>Malacostraca</taxon>
        <taxon>Eumalacostraca</taxon>
        <taxon>Eucarida</taxon>
        <taxon>Decapoda</taxon>
        <taxon>Pleocyemata</taxon>
        <taxon>Anomura</taxon>
        <taxon>Galatheoidea</taxon>
        <taxon>Porcellanidae</taxon>
        <taxon>Petrolisthes</taxon>
    </lineage>
</organism>
<proteinExistence type="predicted"/>
<reference evidence="2" key="1">
    <citation type="submission" date="2023-11" db="EMBL/GenBank/DDBJ databases">
        <title>Genome assemblies of two species of porcelain crab, Petrolisthes cinctipes and Petrolisthes manimaculis (Anomura: Porcellanidae).</title>
        <authorList>
            <person name="Angst P."/>
        </authorList>
    </citation>
    <scope>NUCLEOTIDE SEQUENCE</scope>
    <source>
        <strain evidence="2">PB745_02</strain>
        <tissue evidence="2">Gill</tissue>
    </source>
</reference>
<accession>A0AAE1NLT0</accession>
<name>A0AAE1NLT0_9EUCA</name>
<evidence type="ECO:0000256" key="1">
    <source>
        <dbReference type="SAM" id="MobiDB-lite"/>
    </source>
</evidence>
<feature type="region of interest" description="Disordered" evidence="1">
    <location>
        <begin position="1"/>
        <end position="91"/>
    </location>
</feature>
<evidence type="ECO:0000313" key="3">
    <source>
        <dbReference type="Proteomes" id="UP001292094"/>
    </source>
</evidence>
<dbReference type="EMBL" id="JAWZYT010005143">
    <property type="protein sequence ID" value="KAK4291457.1"/>
    <property type="molecule type" value="Genomic_DNA"/>
</dbReference>